<dbReference type="InterPro" id="IPR007452">
    <property type="entry name" value="TamB_C"/>
</dbReference>
<feature type="compositionally biased region" description="Basic residues" evidence="5">
    <location>
        <begin position="1521"/>
        <end position="1531"/>
    </location>
</feature>
<evidence type="ECO:0000256" key="3">
    <source>
        <dbReference type="ARBA" id="ARBA00022989"/>
    </source>
</evidence>
<dbReference type="Pfam" id="PF04357">
    <property type="entry name" value="TamB"/>
    <property type="match status" value="1"/>
</dbReference>
<keyword evidence="3" id="KW-1133">Transmembrane helix</keyword>
<dbReference type="RefSeq" id="WP_143080487.1">
    <property type="nucleotide sequence ID" value="NZ_FOUZ01000010.1"/>
</dbReference>
<feature type="domain" description="Translocation and assembly module TamB C-terminal" evidence="6">
    <location>
        <begin position="1027"/>
        <end position="1453"/>
    </location>
</feature>
<gene>
    <name evidence="7" type="ORF">SAMN05421738_110125</name>
</gene>
<sequence length="1531" mass="170649">MKIVRRIGRIILPLLILVLTLVLTVVIAIQIPAIQTKIAHFALEKLNKSLNTKMNVKSVDIDFFGRIHLYGVTIKDDHNYDFLKAKDLQTTINVWTLLPGIKKDHIDLSEVKLVQPEIRVITYKNDSVSNFVKFINGFSSDKPKDPKKIFKLDGDFLIEEGKVSIVNQNSGNVWLDAKQVNIAVSKFKLVDSDITGKLENFCFVAERNKETYTVQNFTGDVHYSKKEIRVGNLNLRTNTSVLNGNLLLSYNQPADMSDFNNKVNWDVFFDRGSVINFKEIRYFTPLFDKNSSVNVYGKVNGTLNNLTFTDFELNGGDNYVGASRLQLQDMMNGSKLRFSTKNAKINTSYQKVINLLPTFVSKKIPNMLSRFGNMNYRGDLLLNPTDVNISGYAVTGLGDADVRAQLRNYKTPKTMIYKGTLDAKNLNLRQITQAKDLGFVSGKLRFDGKGTDLKTINLDVDGTLRYMDLMGKRYQNITVDGLVKNYQFNGLFDIKDPNLNASLKGKINFSGKPYDFDFTSNIRNVNLDFLGLTKNLGAVVRGDVVGDFRLTNINDFNGNVDIKNLYFRSKKDTLELAHVNVNSQINGAHKIMTVDVPDYMRATLDGRFNVTEIANVINNSLVNLVPSFRHKKVSPNQSFAFDVYVQQNLLKYIDPSIQIEPETTIKGFIDGNKNQLEANLDTPGIKYAGIQLFQSKVNLNTIAEVPTLNAKIDSLKVSGVTLNALNINSIPKNDTLVLTTDFNIGKKNPILFNLNLFHTVQNDNDLIFGFSPSTIQIDSTRWTINHMNDANSNRMIFNRVNNSLKVEDFSLESEEQFLKISGLYKNKEDYDFNADFNDLHLEKIIPKTLLNNLKIVGVANGKVNVVRTKEKLEPTLEAKIDNLGLNDFELGNLTLNGGYNVADKVFNFDMSLQKEQIESLIARGDIISKPTGPELNVDANLDDFHIDFLEGFLKTVFSNMRGTLSGDVHIDGPVDLPNLNGTLVAKDLGLKVNFLGTDYLFEGENDLFVSKKGSGQGIIMLNDINFKDTAHNTKGKVDGAILFRNLSKWGLNLQFDTDNLLVMNTSIRENELFYGKIFAKGDVSMFGPVEELEISGDATVVGNSELTINTGSTTIEAENHLVRFVPDLKKKDANGKDNVRAPKGMTVDVNINAYPNAMVNLIFDAATNDKASARGTAENLRFFLNNTGLSLTGVYNIESGTYEFRQIPVLPKDFKIKKGSSVQFAGNPLDATINIAAEYQRSVSNVGDYLGIGFSQIYDAILSINISETLKKPIIDFGLSIPNAGSDINSQLQSKFRANTEEQMLQFSYILLTGKFGDASAVQSGVTSTAADIGLSTIAGMLSSIASDVDIQMEYVGGSEQSLTNDKIRTSVSYQINNRLSVKGSYGIAVTNNRNVQETFDGNFDVTYDISRVNNGSLLLKAFTKPTTFGLLPGMNNNLNQSFGVGIMYNKNFDTFRGFLGLEERQNKSKNKSSDSKQISLDSVPTYKMPKAEEKRIDSIRQNLKDSTKVSYQKTEVAKPKSARRGLVRIR</sequence>
<evidence type="ECO:0000259" key="6">
    <source>
        <dbReference type="Pfam" id="PF04357"/>
    </source>
</evidence>
<keyword evidence="8" id="KW-1185">Reference proteome</keyword>
<evidence type="ECO:0000313" key="8">
    <source>
        <dbReference type="Proteomes" id="UP000199149"/>
    </source>
</evidence>
<keyword evidence="2" id="KW-0812">Transmembrane</keyword>
<dbReference type="EMBL" id="FOUZ01000010">
    <property type="protein sequence ID" value="SFN33197.1"/>
    <property type="molecule type" value="Genomic_DNA"/>
</dbReference>
<feature type="region of interest" description="Disordered" evidence="5">
    <location>
        <begin position="1466"/>
        <end position="1499"/>
    </location>
</feature>
<reference evidence="8" key="1">
    <citation type="submission" date="2016-10" db="EMBL/GenBank/DDBJ databases">
        <authorList>
            <person name="Varghese N."/>
            <person name="Submissions S."/>
        </authorList>
    </citation>
    <scope>NUCLEOTIDE SEQUENCE [LARGE SCALE GENOMIC DNA]</scope>
    <source>
        <strain evidence="8">XJ109</strain>
    </source>
</reference>
<dbReference type="OrthoDB" id="680700at2"/>
<dbReference type="GO" id="GO:0009306">
    <property type="term" value="P:protein secretion"/>
    <property type="evidence" value="ECO:0007669"/>
    <property type="project" value="InterPro"/>
</dbReference>
<evidence type="ECO:0000313" key="7">
    <source>
        <dbReference type="EMBL" id="SFN33197.1"/>
    </source>
</evidence>
<dbReference type="GO" id="GO:0005886">
    <property type="term" value="C:plasma membrane"/>
    <property type="evidence" value="ECO:0007669"/>
    <property type="project" value="InterPro"/>
</dbReference>
<evidence type="ECO:0000256" key="5">
    <source>
        <dbReference type="SAM" id="MobiDB-lite"/>
    </source>
</evidence>
<feature type="region of interest" description="Disordered" evidence="5">
    <location>
        <begin position="1511"/>
        <end position="1531"/>
    </location>
</feature>
<evidence type="ECO:0000256" key="2">
    <source>
        <dbReference type="ARBA" id="ARBA00022692"/>
    </source>
</evidence>
<comment type="subcellular location">
    <subcellularLocation>
        <location evidence="1">Membrane</location>
        <topology evidence="1">Single-pass membrane protein</topology>
    </subcellularLocation>
</comment>
<protein>
    <submittedName>
        <fullName evidence="7">Autotransporter translocation and assembly factor TamB</fullName>
    </submittedName>
</protein>
<name>A0A1I4Y5A8_9FLAO</name>
<keyword evidence="4" id="KW-0472">Membrane</keyword>
<organism evidence="7 8">
    <name type="scientific">Algoriella xinjiangensis</name>
    <dbReference type="NCBI Taxonomy" id="684065"/>
    <lineage>
        <taxon>Bacteria</taxon>
        <taxon>Pseudomonadati</taxon>
        <taxon>Bacteroidota</taxon>
        <taxon>Flavobacteriia</taxon>
        <taxon>Flavobacteriales</taxon>
        <taxon>Weeksellaceae</taxon>
        <taxon>Algoriella</taxon>
    </lineage>
</organism>
<proteinExistence type="predicted"/>
<evidence type="ECO:0000256" key="4">
    <source>
        <dbReference type="ARBA" id="ARBA00023136"/>
    </source>
</evidence>
<dbReference type="STRING" id="684065.SAMN05421738_110125"/>
<accession>A0A1I4Y5A8</accession>
<dbReference type="Proteomes" id="UP000199149">
    <property type="component" value="Unassembled WGS sequence"/>
</dbReference>
<evidence type="ECO:0000256" key="1">
    <source>
        <dbReference type="ARBA" id="ARBA00004167"/>
    </source>
</evidence>
<feature type="compositionally biased region" description="Basic and acidic residues" evidence="5">
    <location>
        <begin position="1490"/>
        <end position="1499"/>
    </location>
</feature>
<feature type="compositionally biased region" description="Basic and acidic residues" evidence="5">
    <location>
        <begin position="1466"/>
        <end position="1475"/>
    </location>
</feature>